<evidence type="ECO:0000256" key="6">
    <source>
        <dbReference type="SAM" id="Phobius"/>
    </source>
</evidence>
<organism evidence="7 8">
    <name type="scientific">Handelsmanbacteria sp. (strain RIFCSPLOWO2_12_FULL_64_10)</name>
    <dbReference type="NCBI Taxonomy" id="1817868"/>
    <lineage>
        <taxon>Bacteria</taxon>
        <taxon>Candidatus Handelsmaniibacteriota</taxon>
    </lineage>
</organism>
<feature type="transmembrane region" description="Helical" evidence="6">
    <location>
        <begin position="158"/>
        <end position="178"/>
    </location>
</feature>
<feature type="transmembrane region" description="Helical" evidence="6">
    <location>
        <begin position="283"/>
        <end position="307"/>
    </location>
</feature>
<evidence type="ECO:0000256" key="5">
    <source>
        <dbReference type="ARBA" id="ARBA00023136"/>
    </source>
</evidence>
<evidence type="ECO:0000256" key="3">
    <source>
        <dbReference type="ARBA" id="ARBA00022692"/>
    </source>
</evidence>
<evidence type="ECO:0000256" key="4">
    <source>
        <dbReference type="ARBA" id="ARBA00022989"/>
    </source>
</evidence>
<dbReference type="Proteomes" id="UP000178606">
    <property type="component" value="Unassembled WGS sequence"/>
</dbReference>
<dbReference type="InterPro" id="IPR050495">
    <property type="entry name" value="ATG22/LtaA_families"/>
</dbReference>
<keyword evidence="2" id="KW-0813">Transport</keyword>
<accession>A0A1F6D3G8</accession>
<comment type="caution">
    <text evidence="7">The sequence shown here is derived from an EMBL/GenBank/DDBJ whole genome shotgun (WGS) entry which is preliminary data.</text>
</comment>
<feature type="transmembrane region" description="Helical" evidence="6">
    <location>
        <begin position="93"/>
        <end position="111"/>
    </location>
</feature>
<proteinExistence type="predicted"/>
<feature type="transmembrane region" description="Helical" evidence="6">
    <location>
        <begin position="338"/>
        <end position="360"/>
    </location>
</feature>
<dbReference type="PANTHER" id="PTHR23519">
    <property type="entry name" value="AUTOPHAGY-RELATED PROTEIN 22"/>
    <property type="match status" value="1"/>
</dbReference>
<feature type="transmembrane region" description="Helical" evidence="6">
    <location>
        <begin position="58"/>
        <end position="81"/>
    </location>
</feature>
<evidence type="ECO:0000256" key="2">
    <source>
        <dbReference type="ARBA" id="ARBA00022448"/>
    </source>
</evidence>
<keyword evidence="3 6" id="KW-0812">Transmembrane</keyword>
<feature type="transmembrane region" description="Helical" evidence="6">
    <location>
        <begin position="117"/>
        <end position="137"/>
    </location>
</feature>
<reference evidence="7 8" key="1">
    <citation type="journal article" date="2016" name="Nat. Commun.">
        <title>Thousands of microbial genomes shed light on interconnected biogeochemical processes in an aquifer system.</title>
        <authorList>
            <person name="Anantharaman K."/>
            <person name="Brown C.T."/>
            <person name="Hug L.A."/>
            <person name="Sharon I."/>
            <person name="Castelle C.J."/>
            <person name="Probst A.J."/>
            <person name="Thomas B.C."/>
            <person name="Singh A."/>
            <person name="Wilkins M.J."/>
            <person name="Karaoz U."/>
            <person name="Brodie E.L."/>
            <person name="Williams K.H."/>
            <person name="Hubbard S.S."/>
            <person name="Banfield J.F."/>
        </authorList>
    </citation>
    <scope>NUCLEOTIDE SEQUENCE [LARGE SCALE GENOMIC DNA]</scope>
    <source>
        <strain evidence="8">RIFCSPLOWO2_12_FULL_64_10</strain>
    </source>
</reference>
<feature type="transmembrane region" description="Helical" evidence="6">
    <location>
        <begin position="12"/>
        <end position="38"/>
    </location>
</feature>
<sequence length="437" mass="47020">MKGGTERDRTVFGWCLYDWANSAFATTIVGALLPVYFAEGVTPRAGVWVPVLGVTTNATTLWGVTVGGSALFVALIGPVLGAIADFSAWKKRFLTFFCCIGGLSAAAMYVLQPGDVWLALSLMAVGNVGFVGGNVFYDAFLPHLAREDRMDALSGRGYAYGYVGGGLLFLVNLLLIQYHEALGMGMGTAVRLSLFSAGLWWLAFGLIAIWLLSEAPATGRLPPGVSVAVFGVRRTWRTFRKALRHRHLWVFLAAFMIYNDAIQTVLSMAAIYGKAELGFEMGTLLGCFLMIQIVAGPGALLFGWVAGRAGAKRAIMGSLVLWMGVVFYAYRMTQPVEFWVLGGVVGVVLGGSQALSRSLYGTFIPKEASAEFYGFFSVFNKFSAVWGPLVFGIVRHTSGTSRVSILVTGVFFLIGLILLGLVDEEKAAEARGVLQEA</sequence>
<feature type="transmembrane region" description="Helical" evidence="6">
    <location>
        <begin position="372"/>
        <end position="391"/>
    </location>
</feature>
<dbReference type="AlphaFoldDB" id="A0A1F6D3G8"/>
<dbReference type="InterPro" id="IPR024671">
    <property type="entry name" value="Atg22-like"/>
</dbReference>
<evidence type="ECO:0000256" key="1">
    <source>
        <dbReference type="ARBA" id="ARBA00004127"/>
    </source>
</evidence>
<comment type="subcellular location">
    <subcellularLocation>
        <location evidence="1">Endomembrane system</location>
        <topology evidence="1">Multi-pass membrane protein</topology>
    </subcellularLocation>
</comment>
<evidence type="ECO:0000313" key="8">
    <source>
        <dbReference type="Proteomes" id="UP000178606"/>
    </source>
</evidence>
<feature type="transmembrane region" description="Helical" evidence="6">
    <location>
        <begin position="314"/>
        <end position="332"/>
    </location>
</feature>
<dbReference type="PANTHER" id="PTHR23519:SF1">
    <property type="entry name" value="AUTOPHAGY-RELATED PROTEIN 22"/>
    <property type="match status" value="1"/>
</dbReference>
<name>A0A1F6D3G8_HANXR</name>
<evidence type="ECO:0000313" key="7">
    <source>
        <dbReference type="EMBL" id="OGG55562.1"/>
    </source>
</evidence>
<feature type="transmembrane region" description="Helical" evidence="6">
    <location>
        <begin position="403"/>
        <end position="422"/>
    </location>
</feature>
<keyword evidence="4 6" id="KW-1133">Transmembrane helix</keyword>
<dbReference type="SUPFAM" id="SSF103473">
    <property type="entry name" value="MFS general substrate transporter"/>
    <property type="match status" value="1"/>
</dbReference>
<dbReference type="EMBL" id="MFKF01000071">
    <property type="protein sequence ID" value="OGG55562.1"/>
    <property type="molecule type" value="Genomic_DNA"/>
</dbReference>
<keyword evidence="5 6" id="KW-0472">Membrane</keyword>
<protein>
    <submittedName>
        <fullName evidence="7">MFS transporter</fullName>
    </submittedName>
</protein>
<dbReference type="InterPro" id="IPR036259">
    <property type="entry name" value="MFS_trans_sf"/>
</dbReference>
<feature type="transmembrane region" description="Helical" evidence="6">
    <location>
        <begin position="248"/>
        <end position="271"/>
    </location>
</feature>
<feature type="transmembrane region" description="Helical" evidence="6">
    <location>
        <begin position="190"/>
        <end position="212"/>
    </location>
</feature>
<dbReference type="GO" id="GO:0012505">
    <property type="term" value="C:endomembrane system"/>
    <property type="evidence" value="ECO:0007669"/>
    <property type="project" value="UniProtKB-SubCell"/>
</dbReference>
<dbReference type="Pfam" id="PF11700">
    <property type="entry name" value="ATG22"/>
    <property type="match status" value="1"/>
</dbReference>
<gene>
    <name evidence="7" type="ORF">A3F84_16720</name>
</gene>
<dbReference type="Gene3D" id="1.20.1250.20">
    <property type="entry name" value="MFS general substrate transporter like domains"/>
    <property type="match status" value="1"/>
</dbReference>